<organism evidence="2 3">
    <name type="scientific">Rhodococcus pyridinivorans AK37</name>
    <dbReference type="NCBI Taxonomy" id="1114960"/>
    <lineage>
        <taxon>Bacteria</taxon>
        <taxon>Bacillati</taxon>
        <taxon>Actinomycetota</taxon>
        <taxon>Actinomycetes</taxon>
        <taxon>Mycobacteriales</taxon>
        <taxon>Nocardiaceae</taxon>
        <taxon>Rhodococcus</taxon>
    </lineage>
</organism>
<reference evidence="2 3" key="1">
    <citation type="submission" date="2011-12" db="EMBL/GenBank/DDBJ databases">
        <authorList>
            <person name="Kriszt B."/>
            <person name="Tancsics A."/>
            <person name="Cserhati M."/>
            <person name="Toth A."/>
            <person name="Nagy I."/>
            <person name="Horvath B."/>
            <person name="Tamura T."/>
            <person name="Kukolya J."/>
            <person name="Szoboszlay S."/>
        </authorList>
    </citation>
    <scope>NUCLEOTIDE SEQUENCE [LARGE SCALE GENOMIC DNA]</scope>
    <source>
        <strain evidence="2 3">AK37</strain>
    </source>
</reference>
<dbReference type="InterPro" id="IPR027417">
    <property type="entry name" value="P-loop_NTPase"/>
</dbReference>
<name>H0JL59_9NOCA</name>
<dbReference type="AlphaFoldDB" id="H0JL59"/>
<comment type="caution">
    <text evidence="2">The sequence shown here is derived from an EMBL/GenBank/DDBJ whole genome shotgun (WGS) entry which is preliminary data.</text>
</comment>
<dbReference type="PATRIC" id="fig|1114960.4.peg.300"/>
<proteinExistence type="predicted"/>
<evidence type="ECO:0000313" key="3">
    <source>
        <dbReference type="Proteomes" id="UP000005064"/>
    </source>
</evidence>
<dbReference type="Proteomes" id="UP000005064">
    <property type="component" value="Unassembled WGS sequence"/>
</dbReference>
<gene>
    <name evidence="2" type="ORF">AK37_01562</name>
</gene>
<dbReference type="EMBL" id="AHBW01000026">
    <property type="protein sequence ID" value="EHK86394.1"/>
    <property type="molecule type" value="Genomic_DNA"/>
</dbReference>
<accession>H0JL59</accession>
<dbReference type="RefSeq" id="WP_006550312.1">
    <property type="nucleotide sequence ID" value="NZ_AHBW01000026.1"/>
</dbReference>
<sequence>MTAAGATIERTTSSPTYEDWPTLTGRQKPHHLLEQAGDHALGEKALTLAARAGSRSMPWQRDAQLAILAKRPDGMWTHPLCVIICPRQNGKSEILIVRVLFGLFKLGENIIYTAQRWTTAEDIYLRIWALIEGQPSLLRNVVKHTCSQGRGTIHLKNGGKVVFTTRSADAGRGFTKLDLIIYDEAYSLTDGEMSALAPLKMAADDPQTIFASSAVNEAQHPDGFVLSGMRELGLSGEPDDVYFSEFMAPEEMDRDSEDTWRYASPSYGVIQTAAKIRNTQRELGVTAGGKISFDVEILGRGRWPTDLSGERFEPVIDLDAWRDHVVAEPELDFDDFAVSFDMPEDRSVLTIGAATRRVDGGIHYEVVFHGKARDAVETLTKVNEKNPRAVCVSRSSPAMSIVPDLEDAGVEIVLVNEQQQAQANGALVDELAADLTSHTGDELFESALQVAEKRSAGAGGAWTWDRKTGSVISPMVCVSLARFGMWAEVEQAPAESKYETEDLFIV</sequence>
<evidence type="ECO:0000313" key="2">
    <source>
        <dbReference type="EMBL" id="EHK86394.1"/>
    </source>
</evidence>
<feature type="region of interest" description="Disordered" evidence="1">
    <location>
        <begin position="1"/>
        <end position="21"/>
    </location>
</feature>
<evidence type="ECO:0000256" key="1">
    <source>
        <dbReference type="SAM" id="MobiDB-lite"/>
    </source>
</evidence>
<dbReference type="Gene3D" id="3.40.50.300">
    <property type="entry name" value="P-loop containing nucleotide triphosphate hydrolases"/>
    <property type="match status" value="1"/>
</dbReference>
<protein>
    <submittedName>
        <fullName evidence="2">Phage associated protein</fullName>
    </submittedName>
</protein>